<gene>
    <name evidence="2" type="ORF">ABUE31_09730</name>
</gene>
<dbReference type="EMBL" id="JBFOCI010000002">
    <property type="protein sequence ID" value="MEW9806262.1"/>
    <property type="molecule type" value="Genomic_DNA"/>
</dbReference>
<keyword evidence="1" id="KW-1133">Transmembrane helix</keyword>
<evidence type="ECO:0000313" key="2">
    <source>
        <dbReference type="EMBL" id="MEW9806262.1"/>
    </source>
</evidence>
<accession>A0ABV3R028</accession>
<name>A0ABV3R028_9HYPH</name>
<keyword evidence="3" id="KW-1185">Reference proteome</keyword>
<feature type="transmembrane region" description="Helical" evidence="1">
    <location>
        <begin position="12"/>
        <end position="28"/>
    </location>
</feature>
<feature type="transmembrane region" description="Helical" evidence="1">
    <location>
        <begin position="34"/>
        <end position="56"/>
    </location>
</feature>
<protein>
    <submittedName>
        <fullName evidence="2">DUF3329 domain-containing protein</fullName>
    </submittedName>
</protein>
<evidence type="ECO:0000256" key="1">
    <source>
        <dbReference type="SAM" id="Phobius"/>
    </source>
</evidence>
<dbReference type="Proteomes" id="UP001556196">
    <property type="component" value="Unassembled WGS sequence"/>
</dbReference>
<proteinExistence type="predicted"/>
<organism evidence="2 3">
    <name type="scientific">Mesorhizobium marinum</name>
    <dbReference type="NCBI Taxonomy" id="3228790"/>
    <lineage>
        <taxon>Bacteria</taxon>
        <taxon>Pseudomonadati</taxon>
        <taxon>Pseudomonadota</taxon>
        <taxon>Alphaproteobacteria</taxon>
        <taxon>Hyphomicrobiales</taxon>
        <taxon>Phyllobacteriaceae</taxon>
        <taxon>Mesorhizobium</taxon>
    </lineage>
</organism>
<evidence type="ECO:0000313" key="3">
    <source>
        <dbReference type="Proteomes" id="UP001556196"/>
    </source>
</evidence>
<keyword evidence="1" id="KW-0812">Transmembrane</keyword>
<reference evidence="2 3" key="1">
    <citation type="submission" date="2024-06" db="EMBL/GenBank/DDBJ databases">
        <authorList>
            <person name="Tuo L."/>
        </authorList>
    </citation>
    <scope>NUCLEOTIDE SEQUENCE [LARGE SCALE GENOMIC DNA]</scope>
    <source>
        <strain evidence="2 3">ZMM04-5</strain>
    </source>
</reference>
<dbReference type="RefSeq" id="WP_367723336.1">
    <property type="nucleotide sequence ID" value="NZ_JBFOCI010000002.1"/>
</dbReference>
<keyword evidence="1" id="KW-0472">Membrane</keyword>
<sequence length="76" mass="8533">MKDHEHPFFRPLWRRVAVVAVCAAWSIFEFATGASMWGTIALAFTAYAVWQFFFLYKEPEPAGSADDQSGQSGAKE</sequence>
<comment type="caution">
    <text evidence="2">The sequence shown here is derived from an EMBL/GenBank/DDBJ whole genome shotgun (WGS) entry which is preliminary data.</text>
</comment>